<evidence type="ECO:0000313" key="3">
    <source>
        <dbReference type="EMBL" id="QHT62953.1"/>
    </source>
</evidence>
<dbReference type="KEGG" id="plyc:GXP70_25315"/>
<name>A0A6C0G4A0_9BACL</name>
<organism evidence="3 4">
    <name type="scientific">Paenibacillus lycopersici</name>
    <dbReference type="NCBI Taxonomy" id="2704462"/>
    <lineage>
        <taxon>Bacteria</taxon>
        <taxon>Bacillati</taxon>
        <taxon>Bacillota</taxon>
        <taxon>Bacilli</taxon>
        <taxon>Bacillales</taxon>
        <taxon>Paenibacillaceae</taxon>
        <taxon>Paenibacillus</taxon>
    </lineage>
</organism>
<accession>A0A6C0G4A0</accession>
<feature type="signal peptide" evidence="2">
    <location>
        <begin position="1"/>
        <end position="30"/>
    </location>
</feature>
<evidence type="ECO:0000256" key="1">
    <source>
        <dbReference type="SAM" id="MobiDB-lite"/>
    </source>
</evidence>
<feature type="chain" id="PRO_5025424260" evidence="2">
    <location>
        <begin position="31"/>
        <end position="168"/>
    </location>
</feature>
<evidence type="ECO:0000256" key="2">
    <source>
        <dbReference type="SAM" id="SignalP"/>
    </source>
</evidence>
<evidence type="ECO:0000313" key="4">
    <source>
        <dbReference type="Proteomes" id="UP000476064"/>
    </source>
</evidence>
<keyword evidence="4" id="KW-1185">Reference proteome</keyword>
<dbReference type="EMBL" id="CP048209">
    <property type="protein sequence ID" value="QHT62953.1"/>
    <property type="molecule type" value="Genomic_DNA"/>
</dbReference>
<sequence length="168" mass="18938">MKTPSWRKQIAALGTAAALLLTALPVYAQAATPSSEQLQAQHEQERDHWRFGGGHGHKSEVRKARKLELMQEAAQYFGIATEGKSAEQLHKELKAAREANPAKWEKFKAEKKAQRLARLQETAKRLGIATEGKSAKQLHDEIRELCKNRMIKQKEYKPSAEAKPQSRS</sequence>
<dbReference type="Proteomes" id="UP000476064">
    <property type="component" value="Chromosome"/>
</dbReference>
<dbReference type="RefSeq" id="WP_162359383.1">
    <property type="nucleotide sequence ID" value="NZ_CP048209.1"/>
</dbReference>
<proteinExistence type="predicted"/>
<dbReference type="AlphaFoldDB" id="A0A6C0G4A0"/>
<reference evidence="3 4" key="1">
    <citation type="submission" date="2020-01" db="EMBL/GenBank/DDBJ databases">
        <title>Paenibacillus sp. nov., isolated from tomato rhizosphere.</title>
        <authorList>
            <person name="Weon H.-Y."/>
            <person name="Lee S.A."/>
        </authorList>
    </citation>
    <scope>NUCLEOTIDE SEQUENCE [LARGE SCALE GENOMIC DNA]</scope>
    <source>
        <strain evidence="3 4">12200R-189</strain>
    </source>
</reference>
<feature type="region of interest" description="Disordered" evidence="1">
    <location>
        <begin position="35"/>
        <end position="57"/>
    </location>
</feature>
<protein>
    <submittedName>
        <fullName evidence="3">Uncharacterized protein</fullName>
    </submittedName>
</protein>
<gene>
    <name evidence="3" type="ORF">GXP70_25315</name>
</gene>
<keyword evidence="2" id="KW-0732">Signal</keyword>